<reference evidence="1 2" key="1">
    <citation type="submission" date="2016-09" db="EMBL/GenBank/DDBJ databases">
        <authorList>
            <person name="Capua I."/>
            <person name="De Benedictis P."/>
            <person name="Joannis T."/>
            <person name="Lombin L.H."/>
            <person name="Cattoli G."/>
        </authorList>
    </citation>
    <scope>NUCLEOTIDE SEQUENCE [LARGE SCALE GENOMIC DNA]</scope>
    <source>
        <strain evidence="1 2">GluBS11</strain>
    </source>
</reference>
<evidence type="ECO:0000313" key="2">
    <source>
        <dbReference type="Proteomes" id="UP000199315"/>
    </source>
</evidence>
<protein>
    <submittedName>
        <fullName evidence="1">Uncharacterized protein</fullName>
    </submittedName>
</protein>
<evidence type="ECO:0000313" key="1">
    <source>
        <dbReference type="EMBL" id="SCP97611.1"/>
    </source>
</evidence>
<gene>
    <name evidence="1" type="ORF">SAMN05421730_101234</name>
</gene>
<dbReference type="Proteomes" id="UP000199315">
    <property type="component" value="Unassembled WGS sequence"/>
</dbReference>
<dbReference type="RefSeq" id="WP_091233892.1">
    <property type="nucleotide sequence ID" value="NZ_FMKA01000012.1"/>
</dbReference>
<name>A0A1D3TUB8_9FIRM</name>
<accession>A0A1D3TUB8</accession>
<organism evidence="1 2">
    <name type="scientific">Anaerobium acetethylicum</name>
    <dbReference type="NCBI Taxonomy" id="1619234"/>
    <lineage>
        <taxon>Bacteria</taxon>
        <taxon>Bacillati</taxon>
        <taxon>Bacillota</taxon>
        <taxon>Clostridia</taxon>
        <taxon>Lachnospirales</taxon>
        <taxon>Lachnospiraceae</taxon>
        <taxon>Anaerobium</taxon>
    </lineage>
</organism>
<keyword evidence="2" id="KW-1185">Reference proteome</keyword>
<dbReference type="AlphaFoldDB" id="A0A1D3TUB8"/>
<dbReference type="OrthoDB" id="2080770at2"/>
<dbReference type="EMBL" id="FMKA01000012">
    <property type="protein sequence ID" value="SCP97611.1"/>
    <property type="molecule type" value="Genomic_DNA"/>
</dbReference>
<proteinExistence type="predicted"/>
<sequence length="154" mass="17667">MSKSFDEYIADKPELNIISKEESALLKIKLGKSHRKESDWTIIKNILTSHDIITVNIGNQTNGIKSVHGVLCEENKLIVFTNMDDCKKHLRYLHALSLIDRFVHIESLPFESVIDISDQTDMPILIDVANEKNRRLIIYYPHLKKLEAAILAPM</sequence>